<dbReference type="EnsemblPlants" id="Kaladp0570s0001.1.v1.1">
    <property type="protein sequence ID" value="Kaladp0570s0001.1.v1.1.CDS.1"/>
    <property type="gene ID" value="Kaladp0570s0001.v1.1"/>
</dbReference>
<organism evidence="2 3">
    <name type="scientific">Kalanchoe fedtschenkoi</name>
    <name type="common">Lavender scallops</name>
    <name type="synonym">South American air plant</name>
    <dbReference type="NCBI Taxonomy" id="63787"/>
    <lineage>
        <taxon>Eukaryota</taxon>
        <taxon>Viridiplantae</taxon>
        <taxon>Streptophyta</taxon>
        <taxon>Embryophyta</taxon>
        <taxon>Tracheophyta</taxon>
        <taxon>Spermatophyta</taxon>
        <taxon>Magnoliopsida</taxon>
        <taxon>eudicotyledons</taxon>
        <taxon>Gunneridae</taxon>
        <taxon>Pentapetalae</taxon>
        <taxon>Saxifragales</taxon>
        <taxon>Crassulaceae</taxon>
        <taxon>Kalanchoe</taxon>
    </lineage>
</organism>
<feature type="chain" id="PRO_5029772008" evidence="1">
    <location>
        <begin position="20"/>
        <end position="76"/>
    </location>
</feature>
<accession>A0A7N0VED4</accession>
<keyword evidence="3" id="KW-1185">Reference proteome</keyword>
<reference evidence="2" key="1">
    <citation type="submission" date="2021-01" db="UniProtKB">
        <authorList>
            <consortium name="EnsemblPlants"/>
        </authorList>
    </citation>
    <scope>IDENTIFICATION</scope>
</reference>
<evidence type="ECO:0000313" key="3">
    <source>
        <dbReference type="Proteomes" id="UP000594263"/>
    </source>
</evidence>
<dbReference type="Proteomes" id="UP000594263">
    <property type="component" value="Unplaced"/>
</dbReference>
<sequence>MQGAAAVTVWLTTATLAACYQCGFCYQYCCRSAMLSNDKPVIQRLTMAANYESLGVASAVTVSINMIPYGVALELL</sequence>
<dbReference type="AlphaFoldDB" id="A0A7N0VED4"/>
<evidence type="ECO:0000313" key="2">
    <source>
        <dbReference type="EnsemblPlants" id="Kaladp0570s0001.1.v1.1.CDS.1"/>
    </source>
</evidence>
<protein>
    <submittedName>
        <fullName evidence="2">Uncharacterized protein</fullName>
    </submittedName>
</protein>
<feature type="signal peptide" evidence="1">
    <location>
        <begin position="1"/>
        <end position="19"/>
    </location>
</feature>
<evidence type="ECO:0000256" key="1">
    <source>
        <dbReference type="SAM" id="SignalP"/>
    </source>
</evidence>
<dbReference type="Gramene" id="Kaladp0570s0001.1.v1.1">
    <property type="protein sequence ID" value="Kaladp0570s0001.1.v1.1.CDS.1"/>
    <property type="gene ID" value="Kaladp0570s0001.v1.1"/>
</dbReference>
<keyword evidence="1" id="KW-0732">Signal</keyword>
<proteinExistence type="predicted"/>
<name>A0A7N0VED4_KALFE</name>